<reference evidence="1" key="1">
    <citation type="submission" date="2024-04" db="EMBL/GenBank/DDBJ databases">
        <title>Mariniflexile litorale, isolated from the shallow sediments of the Sea of Japan.</title>
        <authorList>
            <person name="Romanenko L."/>
            <person name="Isaeva M."/>
        </authorList>
    </citation>
    <scope>NUCLEOTIDE SEQUENCE [LARGE SCALE GENOMIC DNA]</scope>
    <source>
        <strain evidence="1">KMM 9835</strain>
    </source>
</reference>
<name>A0AAU7EGF4_9FLAO</name>
<sequence length="2762" mass="292496">MRKSTFTNLLIVLFALLYFNSLLGQNLVPFNPRYDEAIKGDILLIGNSNIGVHATNPYSGNSNNESSANRDDMVYVDIDNDNTTFNSSNANLDVPNDVNCYKIVYAGLYWSSVVKGNTSMANIKFKTPESAGYIDITGTEIYYQNSSNDRNSNTYAYYRDVTDILSTLTNPEGTYTVANISSMTSSMMTSGRNTEGLSAGWSLFVIYEDPLLPSKYITSFDGFTKIDNQAPNTQQSFTINGFRTIPTGPVRAKYAFSALEGDRGWTQDYLEINGTKISATNANGTTIRPYNNFFNSTVSVIDPITNSPMLFTDRNPASSNTLGFDAGIINIPNANNSLIANGDTSAVIRLGTNTDIYYFYFSAFAIEIIAPNIVLTKIVEDIQGNDIGGQVVDLGDELYYTIGFQNTGNDNATDLTIRDILPTNVVFNYPADIGLLPPGVSVQNYNPITRELVFRIDPSVVEENDPALEIRFKVTVVATCSLLSNACSNNIDNQAYATYKGTINPDFTISDDPSFSSNTGCLLTPGATNFLADLNGCNFEEEVILCGASTVLTAGSGYDEYSWSTSPTGTPVIGTTQSITVTNPGTYYVHNTAIAPCQSIDQVFNVITFGANVTNPVIPFADEVVECPNDGKKLPNIYLCGANDSRFIQTNITDTSSIIWEKLDESSCDAVTEKDCANEAIGCTWNQVATGPNFTADTAGQYRLTLNYTGGCFNQFYFNIYENLLVPTVTSRDIYCTTPGQITIGDVPSGYEFSIDGTNYQTSNVFSITAANVYSVYIRQIGVTPNPCIFTVPDVQIRQRNFTVSTIVTQPYCNGEKGSVVLAANNVRPQYFYSIYQGATLINSVGPINNSDYTFANLNPGTYTATVSTEDGCTETVNIEIINPPLLTATSALTKPLTCTDGEITVYPVGGTPPYYYFVNSTTEFQGTPIIEVTTTGIYNITVVDANNCSAETSITVDATPAPDFNVTKTDILCADAGNVGTINVNVVNANGNSLMYSIDNGVTFFNSPVFSELASGNYDVVIQYTIGTDVCVSTPQPITITTVAAINGIATLTTPYTCTTNGVITVSGVSGGTAPYTYSIDGVNYQTGLTFSGLVNGTYTVTIKDANDCTFATVPVTINPLNPPTDLSFSNTPLSCPSIISDVTVTATGGVGTLEYQIIAPAGAVTAYQTSNIFTGLEPNTYTFRVRDANACIYTESYTIEPLIPINLNTVLTKDLDCTASPDAIITGTFSGGVAPFTYAVSINGTAYSSLGVTGSPFSYPTSNDGTYQFQVTDANGCTAESSIQTVNAISLPNILSVVQTQPILCSGDNSAAIQITIDNTVGTPAFILNIYNDSTLTDYGTQTSGLTAGTYIITLTDSKSCIDTESIVIAEPTPINVLHHAVDISCDAVLGVSKGSVIVDGVTGGTAPYNYFVTGTNGYSASELNSSGTTSVTFDVVDFGLYEINVVDANGCSFLIQDVLVASPPDNLNIVIDTTVDCTSGGGEAEVSVGTALASAGPFFFSIYQGPTSVYPTGTWLPEDALNSKKATFTGLIPGVTYTFIVYDDATKCSYYQPATASIPTNTTLTATALTSNNITCVGSNDGNVSFTINNTYAGPVTVSYEIWDALSTTPTGISSTGNVINGGGTLPVVNFPGSPPGLSFGTYFVLITETVGPNAGCSVATVPFNITESAIDLSISATVDKNANCNTNSGVISAIARDGTAPYLYQITTTAAVPPPNNPLWASATTFNRDAGNYYVHVKDAYGCIKSTAVVVLPPDPSPVISATLNNQCTATEGNFTIDVALTTAGIAPYSYSIDGGAFQTRTVPFTISNLASGSHRVEVKDANGCGNLVTVEIVAPLSLIPTVTTLPTCHDDDGVLTITGSGGTGSYTYNISPNPLTASISGNIISGLPSGTYTVTITDDTTLCTKDISVFLPSTTLPTITIGSPTAVTCFADTNGTFEINVNGYSGPYNFEVFNSSGTSINGVVSANTSTNPLLVTGIPAGNYTVVVTETDSPFCSASSNVVTINTPLSPLFITASETSNVTCDDDKGTITAIATGGYGTYEYELTGSATIAYSASGTFRNLSAGNYTINVKDAGGCIVSEAVTLTIPTPIDATVTANTTLLSCFGESNATITANLVSGGEGSNYSYTLNMTSPTVTSSGPQASPSFSGLGVGTYNVTITDGYNCQYISPNIVISQPTQVQATLVKETSQTCLTGTTLRLSATGGTGVYEYSDSANFATILGSFTLSTPALITVAPGTHSYYVRDTNSCVADVSNQIKIDPLPTLVINLDKTNPTINCAGDSTGVIIAKAEGGLGNYIYTLQDGAGINIPGATQNSPGVFTELPAGTYQVRVDSGDCLSIEGPITITQPTTPLTASFDPTDITCPGTNNGRLEITASGGTGIIKYAISPRLDQFFETSTFINLTPGNYQAIAQDELGCFVINDFVINEPLLVELIIVPGSLVPEVCAGDMNGAFSIDISGGNMPYSVSLDDANGVYTTGAPAQTQFDFNGLIGGDHIVYVRDALGCETEWNITFPQSVTINPEVAVEFGCTNNVSTNLVTVTVDASNTNPADLDYSLNGNAFQASNEFVNVPAGLGHYIDVRHTNSCIQRTVSFDIEPYEPLALILENGGLNEIVAVTTGGSGNYEYSLNGESYGSTNTFIIYKSGDYTVTVTDSYGCFVSATKYYEFIDLCIPNYFTPNNDGVLDTWGPGCASQYKEIKVSIFDRYGRKVAILTIGQKWDGKYNGIELPTGDYWYVVKLNDKKYDREFVGHFTLYR</sequence>
<dbReference type="EMBL" id="CP155618">
    <property type="protein sequence ID" value="XBL14230.1"/>
    <property type="molecule type" value="Genomic_DNA"/>
</dbReference>
<gene>
    <name evidence="1" type="ORF">QLS71_018185</name>
</gene>
<evidence type="ECO:0000313" key="2">
    <source>
        <dbReference type="Proteomes" id="UP001224325"/>
    </source>
</evidence>
<dbReference type="InterPro" id="IPR026341">
    <property type="entry name" value="T9SS_type_B"/>
</dbReference>
<dbReference type="KEGG" id="mlil:QLS71_018185"/>
<evidence type="ECO:0000313" key="1">
    <source>
        <dbReference type="EMBL" id="XBL14230.1"/>
    </source>
</evidence>
<proteinExistence type="predicted"/>
<dbReference type="InterPro" id="IPR047589">
    <property type="entry name" value="DUF11_rpt"/>
</dbReference>
<dbReference type="RefSeq" id="WP_308993625.1">
    <property type="nucleotide sequence ID" value="NZ_CP155618.1"/>
</dbReference>
<accession>A0AAU7EGF4</accession>
<dbReference type="Pfam" id="PF13585">
    <property type="entry name" value="CHU_C"/>
    <property type="match status" value="1"/>
</dbReference>
<keyword evidence="2" id="KW-1185">Reference proteome</keyword>
<dbReference type="InterPro" id="IPR025667">
    <property type="entry name" value="SprB_repeat"/>
</dbReference>
<organism evidence="1 2">
    <name type="scientific">Mariniflexile litorale</name>
    <dbReference type="NCBI Taxonomy" id="3045158"/>
    <lineage>
        <taxon>Bacteria</taxon>
        <taxon>Pseudomonadati</taxon>
        <taxon>Bacteroidota</taxon>
        <taxon>Flavobacteriia</taxon>
        <taxon>Flavobacteriales</taxon>
        <taxon>Flavobacteriaceae</taxon>
        <taxon>Mariniflexile</taxon>
    </lineage>
</organism>
<protein>
    <submittedName>
        <fullName evidence="1">T9SS type B sorting domain-containing protein</fullName>
    </submittedName>
</protein>
<dbReference type="NCBIfam" id="TIGR01451">
    <property type="entry name" value="B_ant_repeat"/>
    <property type="match status" value="1"/>
</dbReference>
<dbReference type="Proteomes" id="UP001224325">
    <property type="component" value="Chromosome"/>
</dbReference>
<dbReference type="Pfam" id="PF13573">
    <property type="entry name" value="SprB"/>
    <property type="match status" value="3"/>
</dbReference>
<dbReference type="NCBIfam" id="TIGR04131">
    <property type="entry name" value="Bac_Flav_CTERM"/>
    <property type="match status" value="1"/>
</dbReference>